<protein>
    <submittedName>
        <fullName evidence="3">DNA mismatch repair protein MutT</fullName>
    </submittedName>
</protein>
<dbReference type="Pfam" id="PF00293">
    <property type="entry name" value="NUDIX"/>
    <property type="match status" value="1"/>
</dbReference>
<keyword evidence="1" id="KW-0378">Hydrolase</keyword>
<gene>
    <name evidence="3" type="ORF">N866_18730</name>
</gene>
<dbReference type="SUPFAM" id="SSF55811">
    <property type="entry name" value="Nudix"/>
    <property type="match status" value="1"/>
</dbReference>
<accession>A0A021VUG9</accession>
<dbReference type="Proteomes" id="UP000019753">
    <property type="component" value="Unassembled WGS sequence"/>
</dbReference>
<dbReference type="AlphaFoldDB" id="A0A021VUG9"/>
<dbReference type="CDD" id="cd04662">
    <property type="entry name" value="NUDIX_Hydrolase"/>
    <property type="match status" value="1"/>
</dbReference>
<dbReference type="GO" id="GO:0004081">
    <property type="term" value="F:bis(5'-nucleosyl)-tetraphosphatase (asymmetrical) activity"/>
    <property type="evidence" value="ECO:0007669"/>
    <property type="project" value="TreeGrafter"/>
</dbReference>
<comment type="caution">
    <text evidence="3">The sequence shown here is derived from an EMBL/GenBank/DDBJ whole genome shotgun (WGS) entry which is preliminary data.</text>
</comment>
<evidence type="ECO:0000313" key="4">
    <source>
        <dbReference type="Proteomes" id="UP000019753"/>
    </source>
</evidence>
<dbReference type="PANTHER" id="PTHR21340">
    <property type="entry name" value="DIADENOSINE 5,5-P1,P4-TETRAPHOSPHATE PYROPHOSPHOHYDROLASE MUTT"/>
    <property type="match status" value="1"/>
</dbReference>
<dbReference type="InterPro" id="IPR000086">
    <property type="entry name" value="NUDIX_hydrolase_dom"/>
</dbReference>
<feature type="domain" description="Nudix hydrolase" evidence="2">
    <location>
        <begin position="1"/>
        <end position="150"/>
    </location>
</feature>
<dbReference type="GO" id="GO:0006754">
    <property type="term" value="P:ATP biosynthetic process"/>
    <property type="evidence" value="ECO:0007669"/>
    <property type="project" value="TreeGrafter"/>
</dbReference>
<dbReference type="InterPro" id="IPR015797">
    <property type="entry name" value="NUDIX_hydrolase-like_dom_sf"/>
</dbReference>
<dbReference type="Gene3D" id="3.90.79.10">
    <property type="entry name" value="Nucleoside Triphosphate Pyrophosphohydrolase"/>
    <property type="match status" value="1"/>
</dbReference>
<evidence type="ECO:0000313" key="3">
    <source>
        <dbReference type="EMBL" id="EYR63695.1"/>
    </source>
</evidence>
<dbReference type="InterPro" id="IPR051325">
    <property type="entry name" value="Nudix_hydrolase_domain"/>
</dbReference>
<proteinExistence type="predicted"/>
<dbReference type="PROSITE" id="PS51462">
    <property type="entry name" value="NUDIX"/>
    <property type="match status" value="1"/>
</dbReference>
<dbReference type="InterPro" id="IPR020084">
    <property type="entry name" value="NUDIX_hydrolase_CS"/>
</dbReference>
<dbReference type="PANTHER" id="PTHR21340:SF7">
    <property type="entry name" value="NUDIX HYDROLASE DOMAIN-CONTAINING PROTEIN"/>
    <property type="match status" value="1"/>
</dbReference>
<dbReference type="GO" id="GO:0006167">
    <property type="term" value="P:AMP biosynthetic process"/>
    <property type="evidence" value="ECO:0007669"/>
    <property type="project" value="TreeGrafter"/>
</dbReference>
<keyword evidence="4" id="KW-1185">Reference proteome</keyword>
<dbReference type="EMBL" id="AXCW01000075">
    <property type="protein sequence ID" value="EYR63695.1"/>
    <property type="molecule type" value="Genomic_DNA"/>
</dbReference>
<name>A0A021VUG9_9CELL</name>
<reference evidence="3 4" key="1">
    <citation type="submission" date="2014-01" db="EMBL/GenBank/DDBJ databases">
        <title>Actinotalea ferrariae CF5-4.</title>
        <authorList>
            <person name="Chen F."/>
            <person name="Li Y."/>
            <person name="Wang G."/>
        </authorList>
    </citation>
    <scope>NUCLEOTIDE SEQUENCE [LARGE SCALE GENOMIC DNA]</scope>
    <source>
        <strain evidence="3 4">CF5-4</strain>
    </source>
</reference>
<dbReference type="PROSITE" id="PS00893">
    <property type="entry name" value="NUDIX_BOX"/>
    <property type="match status" value="1"/>
</dbReference>
<organism evidence="3 4">
    <name type="scientific">Actinotalea ferrariae CF5-4</name>
    <dbReference type="NCBI Taxonomy" id="948458"/>
    <lineage>
        <taxon>Bacteria</taxon>
        <taxon>Bacillati</taxon>
        <taxon>Actinomycetota</taxon>
        <taxon>Actinomycetes</taxon>
        <taxon>Micrococcales</taxon>
        <taxon>Cellulomonadaceae</taxon>
        <taxon>Actinotalea</taxon>
    </lineage>
</organism>
<evidence type="ECO:0000259" key="2">
    <source>
        <dbReference type="PROSITE" id="PS51462"/>
    </source>
</evidence>
<sequence>MRRSAGLLPFRRAADGPPEVFLGHMGGPLWARREQGAWTVIKGEVDPGEDAAATAEREFAEETGLAVPSGPRVPLGTVRQRGGKEVTVWAVEADLDADAAVSGTFEMPWPPRSGHVQAFPEIDRFRWWPLVAARDVVVGAQVELLDRLAAAVGTLVVPGAPDASG</sequence>
<evidence type="ECO:0000256" key="1">
    <source>
        <dbReference type="ARBA" id="ARBA00022801"/>
    </source>
</evidence>